<dbReference type="InterPro" id="IPR014756">
    <property type="entry name" value="Ig_E-set"/>
</dbReference>
<evidence type="ECO:0000313" key="5">
    <source>
        <dbReference type="Proteomes" id="UP000823405"/>
    </source>
</evidence>
<dbReference type="Proteomes" id="UP000823405">
    <property type="component" value="Unassembled WGS sequence"/>
</dbReference>
<keyword evidence="5" id="KW-1185">Reference proteome</keyword>
<reference evidence="4" key="1">
    <citation type="journal article" date="2020" name="Fungal Divers.">
        <title>Resolving the Mortierellaceae phylogeny through synthesis of multi-gene phylogenetics and phylogenomics.</title>
        <authorList>
            <person name="Vandepol N."/>
            <person name="Liber J."/>
            <person name="Desiro A."/>
            <person name="Na H."/>
            <person name="Kennedy M."/>
            <person name="Barry K."/>
            <person name="Grigoriev I.V."/>
            <person name="Miller A.N."/>
            <person name="O'Donnell K."/>
            <person name="Stajich J.E."/>
            <person name="Bonito G."/>
        </authorList>
    </citation>
    <scope>NUCLEOTIDE SEQUENCE</scope>
    <source>
        <strain evidence="4">NVP60</strain>
    </source>
</reference>
<dbReference type="EMBL" id="JAAAIN010000063">
    <property type="protein sequence ID" value="KAG0321445.1"/>
    <property type="molecule type" value="Genomic_DNA"/>
</dbReference>
<dbReference type="InterPro" id="IPR003172">
    <property type="entry name" value="ML_dom"/>
</dbReference>
<proteinExistence type="predicted"/>
<dbReference type="Pfam" id="PF02221">
    <property type="entry name" value="E1_DerP2_DerF2"/>
    <property type="match status" value="1"/>
</dbReference>
<protein>
    <recommendedName>
        <fullName evidence="1">Phosphatidylglycerol/phosphatidylinositol transfer protein</fullName>
    </recommendedName>
</protein>
<dbReference type="OrthoDB" id="2421324at2759"/>
<feature type="chain" id="PRO_5040267160" description="Phosphatidylglycerol/phosphatidylinositol transfer protein" evidence="2">
    <location>
        <begin position="21"/>
        <end position="156"/>
    </location>
</feature>
<feature type="domain" description="MD-2-related lipid-recognition" evidence="3">
    <location>
        <begin position="48"/>
        <end position="142"/>
    </location>
</feature>
<comment type="caution">
    <text evidence="4">The sequence shown here is derived from an EMBL/GenBank/DDBJ whole genome shotgun (WGS) entry which is preliminary data.</text>
</comment>
<gene>
    <name evidence="4" type="ORF">BGZ97_011326</name>
</gene>
<accession>A0A9P6RNS7</accession>
<dbReference type="SUPFAM" id="SSF81296">
    <property type="entry name" value="E set domains"/>
    <property type="match status" value="1"/>
</dbReference>
<name>A0A9P6RNS7_9FUNG</name>
<evidence type="ECO:0000256" key="2">
    <source>
        <dbReference type="SAM" id="SignalP"/>
    </source>
</evidence>
<evidence type="ECO:0000256" key="1">
    <source>
        <dbReference type="ARBA" id="ARBA00016056"/>
    </source>
</evidence>
<keyword evidence="2" id="KW-0732">Signal</keyword>
<dbReference type="AlphaFoldDB" id="A0A9P6RNS7"/>
<evidence type="ECO:0000259" key="3">
    <source>
        <dbReference type="Pfam" id="PF02221"/>
    </source>
</evidence>
<evidence type="ECO:0000313" key="4">
    <source>
        <dbReference type="EMBL" id="KAG0321445.1"/>
    </source>
</evidence>
<organism evidence="4 5">
    <name type="scientific">Linnemannia gamsii</name>
    <dbReference type="NCBI Taxonomy" id="64522"/>
    <lineage>
        <taxon>Eukaryota</taxon>
        <taxon>Fungi</taxon>
        <taxon>Fungi incertae sedis</taxon>
        <taxon>Mucoromycota</taxon>
        <taxon>Mortierellomycotina</taxon>
        <taxon>Mortierellomycetes</taxon>
        <taxon>Mortierellales</taxon>
        <taxon>Mortierellaceae</taxon>
        <taxon>Linnemannia</taxon>
    </lineage>
</organism>
<feature type="signal peptide" evidence="2">
    <location>
        <begin position="1"/>
        <end position="20"/>
    </location>
</feature>
<sequence>MKFAAVIASAAAFIAAASQASPLVWTNCAPPGAVVSDVSFKMDGEWACVGEKVCGTLTGIFPDPIIQGSKLVVSVKYLGRITNTFNADLCTVLGESGYNCPVPAGPKTIHACIHYNGEVVNIPGNTTMYAYNGDSKYLFCQASTVMNKNCTLSPNP</sequence>